<dbReference type="InterPro" id="IPR052155">
    <property type="entry name" value="Biofilm_reg_signaling"/>
</dbReference>
<dbReference type="Gene3D" id="3.30.70.270">
    <property type="match status" value="1"/>
</dbReference>
<dbReference type="NCBIfam" id="TIGR00229">
    <property type="entry name" value="sensory_box"/>
    <property type="match status" value="2"/>
</dbReference>
<dbReference type="Gene3D" id="3.20.20.450">
    <property type="entry name" value="EAL domain"/>
    <property type="match status" value="1"/>
</dbReference>
<dbReference type="NCBIfam" id="TIGR00254">
    <property type="entry name" value="GGDEF"/>
    <property type="match status" value="1"/>
</dbReference>
<keyword evidence="3" id="KW-0973">c-di-GMP</keyword>
<dbReference type="Proteomes" id="UP000663281">
    <property type="component" value="Chromosome"/>
</dbReference>
<dbReference type="InterPro" id="IPR035965">
    <property type="entry name" value="PAS-like_dom_sf"/>
</dbReference>
<name>A0A975AM75_9GAMM</name>
<evidence type="ECO:0000256" key="1">
    <source>
        <dbReference type="ARBA" id="ARBA00001946"/>
    </source>
</evidence>
<dbReference type="InterPro" id="IPR000700">
    <property type="entry name" value="PAS-assoc_C"/>
</dbReference>
<evidence type="ECO:0000259" key="6">
    <source>
        <dbReference type="PROSITE" id="PS50113"/>
    </source>
</evidence>
<evidence type="ECO:0000256" key="2">
    <source>
        <dbReference type="ARBA" id="ARBA00012282"/>
    </source>
</evidence>
<dbReference type="InterPro" id="IPR043128">
    <property type="entry name" value="Rev_trsase/Diguanyl_cyclase"/>
</dbReference>
<dbReference type="PANTHER" id="PTHR44757">
    <property type="entry name" value="DIGUANYLATE CYCLASE DGCP"/>
    <property type="match status" value="1"/>
</dbReference>
<dbReference type="SUPFAM" id="SSF55073">
    <property type="entry name" value="Nucleotide cyclase"/>
    <property type="match status" value="1"/>
</dbReference>
<dbReference type="Pfam" id="PF08447">
    <property type="entry name" value="PAS_3"/>
    <property type="match status" value="1"/>
</dbReference>
<evidence type="ECO:0000313" key="9">
    <source>
        <dbReference type="EMBL" id="QSX31965.1"/>
    </source>
</evidence>
<dbReference type="InterPro" id="IPR011123">
    <property type="entry name" value="Y_Y_Y"/>
</dbReference>
<dbReference type="PROSITE" id="PS50883">
    <property type="entry name" value="EAL"/>
    <property type="match status" value="1"/>
</dbReference>
<dbReference type="CDD" id="cd01949">
    <property type="entry name" value="GGDEF"/>
    <property type="match status" value="1"/>
</dbReference>
<protein>
    <recommendedName>
        <fullName evidence="2">cyclic-guanylate-specific phosphodiesterase</fullName>
        <ecNumber evidence="2">3.1.4.52</ecNumber>
    </recommendedName>
</protein>
<feature type="domain" description="EAL" evidence="7">
    <location>
        <begin position="1181"/>
        <end position="1434"/>
    </location>
</feature>
<comment type="cofactor">
    <cofactor evidence="1">
        <name>Mg(2+)</name>
        <dbReference type="ChEBI" id="CHEBI:18420"/>
    </cofactor>
</comment>
<evidence type="ECO:0000259" key="7">
    <source>
        <dbReference type="PROSITE" id="PS50883"/>
    </source>
</evidence>
<dbReference type="SMART" id="SM00086">
    <property type="entry name" value="PAC"/>
    <property type="match status" value="2"/>
</dbReference>
<dbReference type="CDD" id="cd01948">
    <property type="entry name" value="EAL"/>
    <property type="match status" value="1"/>
</dbReference>
<dbReference type="InterPro" id="IPR001633">
    <property type="entry name" value="EAL_dom"/>
</dbReference>
<dbReference type="InterPro" id="IPR029787">
    <property type="entry name" value="Nucleotide_cyclase"/>
</dbReference>
<dbReference type="SUPFAM" id="SSF141868">
    <property type="entry name" value="EAL domain-like"/>
    <property type="match status" value="1"/>
</dbReference>
<dbReference type="CDD" id="cd00130">
    <property type="entry name" value="PAS"/>
    <property type="match status" value="2"/>
</dbReference>
<dbReference type="SMART" id="SM00267">
    <property type="entry name" value="GGDEF"/>
    <property type="match status" value="1"/>
</dbReference>
<dbReference type="PROSITE" id="PS50113">
    <property type="entry name" value="PAC"/>
    <property type="match status" value="2"/>
</dbReference>
<sequence>MLWIGTQDGLHYYNGQKFNVFLHDPQDPDSISEGYITDIIQDREGHLWIGTFTQGLNKLDLSTGKFSRFGEAQGLTEMGITRLAVISETLWIGTRSGLFSMNLKNGQIRPIPLGNALNPQITALASAGDDFLLVGTRNDGGYAVSSNSITRLKLPGKDSINQIRALDNSNAWIAAGKKLWRYHLDKTAAELLFESRQESFFQGDIRDFDMDDPGEIWAIAPGAGLIELKAKYGWQPQYHRNDSRSIRDISDNNLMSILLDPNGNLWLGGSYSGLDRINVQRQFFEHLFDNSSARPKQINMVRALHQTADGTLWIGTEGAGLKTLKPGAVSYQYRTSLFTQAMGLDDNAISLIVRDIKEDSQGTLWFASNYGLGRLSAEGAFSLLGQEFFSNNMLRNLDIDSKGRLWLAADDGVYLKQTDGDTLTKVVMHNAQGKKVSLRQVLVVQHIDDDLWIGTLEGLHRLEMDTGVVQSFLHQANNPYSLGNNRIRDIVQLSNGEIWLGTHGGIDIATQREGQWQFRHLGDSVSLPSETIYGLLEDSRQRIWFSSNAGVSRFDPRDNSLLTFNEYEGLQEQEYNGATKHRDRYGFFWFGGINGITRFDPLGIPEQRTDARLALTGYAVGTVSHQVLDLSHPPAIVMDYSDKVVNFEVSSLDFSYPGRDRFGFYLQGFDNKWHSDRASPNITYTNLNPGEYILRVRHGLDHNALGHQILSIPLTVKAPLYRTTPAFFSYIIVLLGLLGWLIHARRQKLKQRREFETSIRTSEERLKLALWASGDGMWDWDLTAGKVFRTRMYPHDSQQHEGPVLLDKIHPEDKGRVLMALQAHIDGKKPFYEAEYRIENRPGEWIWLLDRGQVVERDKDNKPLRMVGTHKDITSRKVTENELRLSAQVLASMNEAVVVGSLDYRIASVNPAFSLITGYSGEQAQGKHFLFLAKDRRHRQQFEAIEQKLLRQKHWSGELKIRTKQRQTLLIWLEINQVIDAKGEASHFVAVFTDITDRKRAEEDLRLLASFDPLTKLPNRTLFQDRLNHAISQAHRNETMVALLFLDLDRFKHINDSLGHHVGDLLLKSVAHRLQTCIRDGDTVARLGGDEFTIILEGMTKPKAATLIAEKLIRAFQTPFILEDKVLTISTSIGISLYPLDTLDADSLLKYADTAMYHAKSLGRNNFQFYTAKLNEYAMRHVELEAGLKQAISRQEFRLVYQPKFKVDTGELTGFEALLRWHSAELGNISPGEFIPLAEEIGIINQVGHWVINEACQQMAKWQQQGCQAMHVAVNLSARQLKADILSTIEVALAVAGLPAHFLQLELTESMIMKNPQESVAVLSKLKALGLTLAVDDFGTGYSSLSYLKRFPIDVLKIDREFVRDISNDPEDAAITSAIIALAHSLDLTVVAEGVETEEQLRFLAQQECDEVQGFLLGKPMSAEECGKLLLSVPEPS</sequence>
<dbReference type="PROSITE" id="PS50887">
    <property type="entry name" value="GGDEF"/>
    <property type="match status" value="1"/>
</dbReference>
<dbReference type="Gene3D" id="2.60.40.10">
    <property type="entry name" value="Immunoglobulins"/>
    <property type="match status" value="1"/>
</dbReference>
<dbReference type="SMART" id="SM00091">
    <property type="entry name" value="PAS"/>
    <property type="match status" value="1"/>
</dbReference>
<dbReference type="InterPro" id="IPR013655">
    <property type="entry name" value="PAS_fold_3"/>
</dbReference>
<dbReference type="EC" id="3.1.4.52" evidence="2"/>
<dbReference type="Pfam" id="PF13426">
    <property type="entry name" value="PAS_9"/>
    <property type="match status" value="1"/>
</dbReference>
<keyword evidence="10" id="KW-1185">Reference proteome</keyword>
<dbReference type="InterPro" id="IPR013783">
    <property type="entry name" value="Ig-like_fold"/>
</dbReference>
<dbReference type="InterPro" id="IPR000160">
    <property type="entry name" value="GGDEF_dom"/>
</dbReference>
<evidence type="ECO:0000256" key="3">
    <source>
        <dbReference type="ARBA" id="ARBA00022636"/>
    </source>
</evidence>
<evidence type="ECO:0000313" key="10">
    <source>
        <dbReference type="Proteomes" id="UP000663281"/>
    </source>
</evidence>
<gene>
    <name evidence="9" type="ORF">JYB88_16755</name>
</gene>
<dbReference type="Pfam" id="PF07495">
    <property type="entry name" value="Y_Y_Y"/>
    <property type="match status" value="1"/>
</dbReference>
<comment type="catalytic activity">
    <reaction evidence="4">
        <text>3',3'-c-di-GMP + H2O = 5'-phosphoguanylyl(3'-&gt;5')guanosine + H(+)</text>
        <dbReference type="Rhea" id="RHEA:24902"/>
        <dbReference type="ChEBI" id="CHEBI:15377"/>
        <dbReference type="ChEBI" id="CHEBI:15378"/>
        <dbReference type="ChEBI" id="CHEBI:58754"/>
        <dbReference type="ChEBI" id="CHEBI:58805"/>
        <dbReference type="EC" id="3.1.4.52"/>
    </reaction>
    <physiologicalReaction direction="left-to-right" evidence="4">
        <dbReference type="Rhea" id="RHEA:24903"/>
    </physiologicalReaction>
</comment>
<dbReference type="GO" id="GO:0071732">
    <property type="term" value="P:cellular response to nitric oxide"/>
    <property type="evidence" value="ECO:0007669"/>
    <property type="project" value="UniProtKB-ARBA"/>
</dbReference>
<dbReference type="PROSITE" id="PS50112">
    <property type="entry name" value="PAS"/>
    <property type="match status" value="1"/>
</dbReference>
<dbReference type="Pfam" id="PF07494">
    <property type="entry name" value="Reg_prop"/>
    <property type="match status" value="4"/>
</dbReference>
<dbReference type="KEGG" id="scyp:JYB88_16755"/>
<evidence type="ECO:0000256" key="4">
    <source>
        <dbReference type="ARBA" id="ARBA00051114"/>
    </source>
</evidence>
<organism evidence="9 10">
    <name type="scientific">Shewanella cyperi</name>
    <dbReference type="NCBI Taxonomy" id="2814292"/>
    <lineage>
        <taxon>Bacteria</taxon>
        <taxon>Pseudomonadati</taxon>
        <taxon>Pseudomonadota</taxon>
        <taxon>Gammaproteobacteria</taxon>
        <taxon>Alteromonadales</taxon>
        <taxon>Shewanellaceae</taxon>
        <taxon>Shewanella</taxon>
    </lineage>
</organism>
<dbReference type="Pfam" id="PF00990">
    <property type="entry name" value="GGDEF"/>
    <property type="match status" value="1"/>
</dbReference>
<dbReference type="Pfam" id="PF00563">
    <property type="entry name" value="EAL"/>
    <property type="match status" value="1"/>
</dbReference>
<feature type="domain" description="PAS" evidence="5">
    <location>
        <begin position="879"/>
        <end position="953"/>
    </location>
</feature>
<dbReference type="InterPro" id="IPR035919">
    <property type="entry name" value="EAL_sf"/>
</dbReference>
<dbReference type="SUPFAM" id="SSF55785">
    <property type="entry name" value="PYP-like sensor domain (PAS domain)"/>
    <property type="match status" value="2"/>
</dbReference>
<dbReference type="SMART" id="SM00052">
    <property type="entry name" value="EAL"/>
    <property type="match status" value="1"/>
</dbReference>
<evidence type="ECO:0000259" key="5">
    <source>
        <dbReference type="PROSITE" id="PS50112"/>
    </source>
</evidence>
<dbReference type="InterPro" id="IPR001610">
    <property type="entry name" value="PAC"/>
</dbReference>
<dbReference type="PANTHER" id="PTHR44757:SF2">
    <property type="entry name" value="BIOFILM ARCHITECTURE MAINTENANCE PROTEIN MBAA"/>
    <property type="match status" value="1"/>
</dbReference>
<evidence type="ECO:0000259" key="8">
    <source>
        <dbReference type="PROSITE" id="PS50887"/>
    </source>
</evidence>
<dbReference type="Gene3D" id="2.130.10.10">
    <property type="entry name" value="YVTN repeat-like/Quinoprotein amine dehydrogenase"/>
    <property type="match status" value="3"/>
</dbReference>
<dbReference type="InterPro" id="IPR015943">
    <property type="entry name" value="WD40/YVTN_repeat-like_dom_sf"/>
</dbReference>
<feature type="domain" description="PAC" evidence="6">
    <location>
        <begin position="955"/>
        <end position="1007"/>
    </location>
</feature>
<dbReference type="GO" id="GO:0071111">
    <property type="term" value="F:cyclic-guanylate-specific phosphodiesterase activity"/>
    <property type="evidence" value="ECO:0007669"/>
    <property type="project" value="UniProtKB-EC"/>
</dbReference>
<dbReference type="SUPFAM" id="SSF63829">
    <property type="entry name" value="Calcium-dependent phosphotriesterase"/>
    <property type="match status" value="3"/>
</dbReference>
<dbReference type="FunFam" id="3.20.20.450:FF:000001">
    <property type="entry name" value="Cyclic di-GMP phosphodiesterase yahA"/>
    <property type="match status" value="1"/>
</dbReference>
<proteinExistence type="predicted"/>
<dbReference type="FunFam" id="3.30.70.270:FF:000001">
    <property type="entry name" value="Diguanylate cyclase domain protein"/>
    <property type="match status" value="1"/>
</dbReference>
<feature type="domain" description="GGDEF" evidence="8">
    <location>
        <begin position="1039"/>
        <end position="1172"/>
    </location>
</feature>
<dbReference type="InterPro" id="IPR011110">
    <property type="entry name" value="Reg_prop"/>
</dbReference>
<dbReference type="EMBL" id="CP071504">
    <property type="protein sequence ID" value="QSX31965.1"/>
    <property type="molecule type" value="Genomic_DNA"/>
</dbReference>
<reference evidence="9 10" key="1">
    <citation type="submission" date="2021-03" db="EMBL/GenBank/DDBJ databases">
        <title>Novel species identification of genus Shewanella.</title>
        <authorList>
            <person name="Liu G."/>
            <person name="Zhang Q."/>
        </authorList>
    </citation>
    <scope>NUCLEOTIDE SEQUENCE [LARGE SCALE GENOMIC DNA]</scope>
    <source>
        <strain evidence="9 10">FJAT-53726</strain>
    </source>
</reference>
<dbReference type="InterPro" id="IPR000014">
    <property type="entry name" value="PAS"/>
</dbReference>
<feature type="domain" description="PAC" evidence="6">
    <location>
        <begin position="832"/>
        <end position="885"/>
    </location>
</feature>
<accession>A0A975AM75</accession>
<dbReference type="Gene3D" id="3.30.450.20">
    <property type="entry name" value="PAS domain"/>
    <property type="match status" value="2"/>
</dbReference>